<dbReference type="CDD" id="cd01651">
    <property type="entry name" value="RT_G2_intron"/>
    <property type="match status" value="1"/>
</dbReference>
<dbReference type="Pfam" id="PF00078">
    <property type="entry name" value="RVT_1"/>
    <property type="match status" value="1"/>
</dbReference>
<dbReference type="EMBL" id="BNJF01000009">
    <property type="protein sequence ID" value="GHO50669.1"/>
    <property type="molecule type" value="Genomic_DNA"/>
</dbReference>
<dbReference type="EMBL" id="BNJF01000002">
    <property type="protein sequence ID" value="GHO46155.1"/>
    <property type="molecule type" value="Genomic_DNA"/>
</dbReference>
<dbReference type="Pfam" id="PF21368">
    <property type="entry name" value="AI2M-like_HNH"/>
    <property type="match status" value="1"/>
</dbReference>
<dbReference type="InterPro" id="IPR043502">
    <property type="entry name" value="DNA/RNA_pol_sf"/>
</dbReference>
<dbReference type="PROSITE" id="PS50878">
    <property type="entry name" value="RT_POL"/>
    <property type="match status" value="1"/>
</dbReference>
<feature type="region of interest" description="Disordered" evidence="1">
    <location>
        <begin position="594"/>
        <end position="620"/>
    </location>
</feature>
<gene>
    <name evidence="3" type="ORF">KSX_43180</name>
    <name evidence="4" type="ORF">KSX_88320</name>
</gene>
<dbReference type="InterPro" id="IPR049030">
    <property type="entry name" value="AI2M-like_HNH"/>
</dbReference>
<dbReference type="InterPro" id="IPR051083">
    <property type="entry name" value="GrpII_Intron_Splice-Mob/Def"/>
</dbReference>
<evidence type="ECO:0000259" key="2">
    <source>
        <dbReference type="PROSITE" id="PS50878"/>
    </source>
</evidence>
<dbReference type="PANTHER" id="PTHR34047:SF8">
    <property type="entry name" value="PROTEIN YKFC"/>
    <property type="match status" value="1"/>
</dbReference>
<protein>
    <submittedName>
        <fullName evidence="4">Maturase</fullName>
    </submittedName>
</protein>
<dbReference type="PANTHER" id="PTHR34047">
    <property type="entry name" value="NUCLEAR INTRON MATURASE 1, MITOCHONDRIAL-RELATED"/>
    <property type="match status" value="1"/>
</dbReference>
<feature type="compositionally biased region" description="Basic and acidic residues" evidence="1">
    <location>
        <begin position="611"/>
        <end position="620"/>
    </location>
</feature>
<evidence type="ECO:0000313" key="3">
    <source>
        <dbReference type="EMBL" id="GHO46155.1"/>
    </source>
</evidence>
<dbReference type="GO" id="GO:0006397">
    <property type="term" value="P:mRNA processing"/>
    <property type="evidence" value="ECO:0007669"/>
    <property type="project" value="InterPro"/>
</dbReference>
<proteinExistence type="predicted"/>
<dbReference type="RefSeq" id="WP_220195552.1">
    <property type="nucleotide sequence ID" value="NZ_BNJF01000002.1"/>
</dbReference>
<evidence type="ECO:0000313" key="4">
    <source>
        <dbReference type="EMBL" id="GHO50669.1"/>
    </source>
</evidence>
<dbReference type="Pfam" id="PF01348">
    <property type="entry name" value="Intron_maturas2"/>
    <property type="match status" value="1"/>
</dbReference>
<feature type="domain" description="Reverse transcriptase" evidence="2">
    <location>
        <begin position="68"/>
        <end position="353"/>
    </location>
</feature>
<keyword evidence="5" id="KW-1185">Reference proteome</keyword>
<accession>A0A8J3I6W8</accession>
<evidence type="ECO:0000313" key="5">
    <source>
        <dbReference type="Proteomes" id="UP000612362"/>
    </source>
</evidence>
<dbReference type="InterPro" id="IPR000477">
    <property type="entry name" value="RT_dom"/>
</dbReference>
<dbReference type="SUPFAM" id="SSF56672">
    <property type="entry name" value="DNA/RNA polymerases"/>
    <property type="match status" value="1"/>
</dbReference>
<name>A0A8J3I6W8_9CHLR</name>
<evidence type="ECO:0000256" key="1">
    <source>
        <dbReference type="SAM" id="MobiDB-lite"/>
    </source>
</evidence>
<organism evidence="4 5">
    <name type="scientific">Ktedonospora formicarum</name>
    <dbReference type="NCBI Taxonomy" id="2778364"/>
    <lineage>
        <taxon>Bacteria</taxon>
        <taxon>Bacillati</taxon>
        <taxon>Chloroflexota</taxon>
        <taxon>Ktedonobacteria</taxon>
        <taxon>Ktedonobacterales</taxon>
        <taxon>Ktedonobacteraceae</taxon>
        <taxon>Ktedonospora</taxon>
    </lineage>
</organism>
<comment type="caution">
    <text evidence="4">The sequence shown here is derived from an EMBL/GenBank/DDBJ whole genome shotgun (WGS) entry which is preliminary data.</text>
</comment>
<dbReference type="Proteomes" id="UP000612362">
    <property type="component" value="Unassembled WGS sequence"/>
</dbReference>
<sequence>MRTAETVLSIIQERGKRGLPLEEVYRQLYNPDLYLRAYAKLYANDGAMTPGTTAETVDAMALTKIKKIIEALREERYRWTPVKRVYIAKKNGKLRPLGLPSWSDKLLQEVLRQILEAYYEPQFNQHSHGFRPERGCHSALREVANVWSGTKWFLEGDISDCFGSLDHEIMLSILGERIHDNRFLRLIQNLLQAGYLEDWTYHTTWSGSPQGGVISPVLSNIYLDKLDKYIEERLLPTYTKGEIRRRNPRYTAIQRKIENAKQEGHIREVKVLYQQLRQEASSDPDDPSYRRLRYVRYADDWLIGFIGPQSELEEIKRQIGAYLQETLKLHLSEEKTLITHAATEAARFLGYELMSQHATDQIDGNGRRKINRNIGLRIPTDVIEKKSRIYMKEEKPTYRAELLSDDDYSIISRYQSEYRGIVQYYILATNIRRLNKLHWIMRMSLLKTLANKHKARVTAMVRKYQTQTETPYGQMKCLEVKVERQGKKPLIAQFGGIPLRRRKATLLNDQLPIYKKFERNELIKRLLADTCELCGSKEQVEVHHIRKLADLNVKGRKEKPRWIQIMAARRRKTLITCRRCHENIHYGERRHRNLNITGEPDESKGSSPVLRETERKGASN</sequence>
<reference evidence="4" key="1">
    <citation type="submission" date="2020-10" db="EMBL/GenBank/DDBJ databases">
        <title>Taxonomic study of unclassified bacteria belonging to the class Ktedonobacteria.</title>
        <authorList>
            <person name="Yabe S."/>
            <person name="Wang C.M."/>
            <person name="Zheng Y."/>
            <person name="Sakai Y."/>
            <person name="Cavaletti L."/>
            <person name="Monciardini P."/>
            <person name="Donadio S."/>
        </authorList>
    </citation>
    <scope>NUCLEOTIDE SEQUENCE</scope>
    <source>
        <strain evidence="4">SOSP1-1</strain>
    </source>
</reference>
<dbReference type="InterPro" id="IPR024937">
    <property type="entry name" value="Domain_X"/>
</dbReference>
<dbReference type="AlphaFoldDB" id="A0A8J3I6W8"/>